<dbReference type="EMBL" id="BIFQ01000002">
    <property type="protein sequence ID" value="GCE07821.1"/>
    <property type="molecule type" value="Genomic_DNA"/>
</dbReference>
<accession>A0A401ZLR2</accession>
<organism evidence="1 2">
    <name type="scientific">Dictyobacter aurantiacus</name>
    <dbReference type="NCBI Taxonomy" id="1936993"/>
    <lineage>
        <taxon>Bacteria</taxon>
        <taxon>Bacillati</taxon>
        <taxon>Chloroflexota</taxon>
        <taxon>Ktedonobacteria</taxon>
        <taxon>Ktedonobacterales</taxon>
        <taxon>Dictyobacteraceae</taxon>
        <taxon>Dictyobacter</taxon>
    </lineage>
</organism>
<reference evidence="2" key="1">
    <citation type="submission" date="2018-12" db="EMBL/GenBank/DDBJ databases">
        <title>Tengunoibacter tsumagoiensis gen. nov., sp. nov., Dictyobacter kobayashii sp. nov., D. alpinus sp. nov., and D. joshuensis sp. nov. and description of Dictyobacteraceae fam. nov. within the order Ktedonobacterales isolated from Tengu-no-mugimeshi.</title>
        <authorList>
            <person name="Wang C.M."/>
            <person name="Zheng Y."/>
            <person name="Sakai Y."/>
            <person name="Toyoda A."/>
            <person name="Minakuchi Y."/>
            <person name="Abe K."/>
            <person name="Yokota A."/>
            <person name="Yabe S."/>
        </authorList>
    </citation>
    <scope>NUCLEOTIDE SEQUENCE [LARGE SCALE GENOMIC DNA]</scope>
    <source>
        <strain evidence="2">S-27</strain>
    </source>
</reference>
<evidence type="ECO:0000313" key="2">
    <source>
        <dbReference type="Proteomes" id="UP000287224"/>
    </source>
</evidence>
<proteinExistence type="predicted"/>
<sequence length="83" mass="9487">MLPLTWVSRALCAESEQGFCIDERYRTPVTLALRVYPPGQGLGLAASLVPRSRHERRFNTFTKPQAPRMLDEPGGSLFQDYYR</sequence>
<dbReference type="Proteomes" id="UP000287224">
    <property type="component" value="Unassembled WGS sequence"/>
</dbReference>
<evidence type="ECO:0000313" key="1">
    <source>
        <dbReference type="EMBL" id="GCE07821.1"/>
    </source>
</evidence>
<dbReference type="AlphaFoldDB" id="A0A401ZLR2"/>
<protein>
    <submittedName>
        <fullName evidence="1">Uncharacterized protein</fullName>
    </submittedName>
</protein>
<comment type="caution">
    <text evidence="1">The sequence shown here is derived from an EMBL/GenBank/DDBJ whole genome shotgun (WGS) entry which is preliminary data.</text>
</comment>
<name>A0A401ZLR2_9CHLR</name>
<keyword evidence="2" id="KW-1185">Reference proteome</keyword>
<gene>
    <name evidence="1" type="ORF">KDAU_51500</name>
</gene>